<gene>
    <name evidence="2" type="ORF">PCOR1329_LOCUS84865</name>
</gene>
<dbReference type="EMBL" id="CAUYUJ010022462">
    <property type="protein sequence ID" value="CAK0910796.1"/>
    <property type="molecule type" value="Genomic_DNA"/>
</dbReference>
<protein>
    <submittedName>
        <fullName evidence="2">Uncharacterized protein</fullName>
    </submittedName>
</protein>
<feature type="region of interest" description="Disordered" evidence="1">
    <location>
        <begin position="106"/>
        <end position="151"/>
    </location>
</feature>
<reference evidence="2" key="1">
    <citation type="submission" date="2023-10" db="EMBL/GenBank/DDBJ databases">
        <authorList>
            <person name="Chen Y."/>
            <person name="Shah S."/>
            <person name="Dougan E. K."/>
            <person name="Thang M."/>
            <person name="Chan C."/>
        </authorList>
    </citation>
    <scope>NUCLEOTIDE SEQUENCE [LARGE SCALE GENOMIC DNA]</scope>
</reference>
<sequence>MAPVTTTDVCGLGKDGLVDLAWHLRLNCGLAMHLRWIGPCPLQPAHADNLDLPEDVLSSPSRRRSVSTVSRRGCNCAKHLVQIGTHEVTPDFLHVDAGRATLSTPRPLLDLVPQDLPTRPPPSKRNARSLDSRTDFRRAPGANRQERTAQHDTVDYARSADLTIDSAQKSWIDGRQRRAVAQQLYHFSTIRDPRRRPLGDCAEFLVTIY</sequence>
<proteinExistence type="predicted"/>
<keyword evidence="3" id="KW-1185">Reference proteome</keyword>
<feature type="compositionally biased region" description="Basic and acidic residues" evidence="1">
    <location>
        <begin position="128"/>
        <end position="151"/>
    </location>
</feature>
<accession>A0ABN9YIU6</accession>
<dbReference type="Proteomes" id="UP001189429">
    <property type="component" value="Unassembled WGS sequence"/>
</dbReference>
<comment type="caution">
    <text evidence="2">The sequence shown here is derived from an EMBL/GenBank/DDBJ whole genome shotgun (WGS) entry which is preliminary data.</text>
</comment>
<name>A0ABN9YIU6_9DINO</name>
<organism evidence="2 3">
    <name type="scientific">Prorocentrum cordatum</name>
    <dbReference type="NCBI Taxonomy" id="2364126"/>
    <lineage>
        <taxon>Eukaryota</taxon>
        <taxon>Sar</taxon>
        <taxon>Alveolata</taxon>
        <taxon>Dinophyceae</taxon>
        <taxon>Prorocentrales</taxon>
        <taxon>Prorocentraceae</taxon>
        <taxon>Prorocentrum</taxon>
    </lineage>
</organism>
<evidence type="ECO:0000256" key="1">
    <source>
        <dbReference type="SAM" id="MobiDB-lite"/>
    </source>
</evidence>
<evidence type="ECO:0000313" key="2">
    <source>
        <dbReference type="EMBL" id="CAK0910796.1"/>
    </source>
</evidence>
<feature type="non-terminal residue" evidence="2">
    <location>
        <position position="209"/>
    </location>
</feature>
<evidence type="ECO:0000313" key="3">
    <source>
        <dbReference type="Proteomes" id="UP001189429"/>
    </source>
</evidence>